<accession>A0A2J7QCM2</accession>
<comment type="caution">
    <text evidence="1">The sequence shown here is derived from an EMBL/GenBank/DDBJ whole genome shotgun (WGS) entry which is preliminary data.</text>
</comment>
<protein>
    <submittedName>
        <fullName evidence="1">Uncharacterized protein</fullName>
    </submittedName>
</protein>
<reference evidence="1 2" key="1">
    <citation type="submission" date="2017-12" db="EMBL/GenBank/DDBJ databases">
        <title>Hemimetabolous genomes reveal molecular basis of termite eusociality.</title>
        <authorList>
            <person name="Harrison M.C."/>
            <person name="Jongepier E."/>
            <person name="Robertson H.M."/>
            <person name="Arning N."/>
            <person name="Bitard-Feildel T."/>
            <person name="Chao H."/>
            <person name="Childers C.P."/>
            <person name="Dinh H."/>
            <person name="Doddapaneni H."/>
            <person name="Dugan S."/>
            <person name="Gowin J."/>
            <person name="Greiner C."/>
            <person name="Han Y."/>
            <person name="Hu H."/>
            <person name="Hughes D.S.T."/>
            <person name="Huylmans A.-K."/>
            <person name="Kemena C."/>
            <person name="Kremer L.P.M."/>
            <person name="Lee S.L."/>
            <person name="Lopez-Ezquerra A."/>
            <person name="Mallet L."/>
            <person name="Monroy-Kuhn J.M."/>
            <person name="Moser A."/>
            <person name="Murali S.C."/>
            <person name="Muzny D.M."/>
            <person name="Otani S."/>
            <person name="Piulachs M.-D."/>
            <person name="Poelchau M."/>
            <person name="Qu J."/>
            <person name="Schaub F."/>
            <person name="Wada-Katsumata A."/>
            <person name="Worley K.C."/>
            <person name="Xie Q."/>
            <person name="Ylla G."/>
            <person name="Poulsen M."/>
            <person name="Gibbs R.A."/>
            <person name="Schal C."/>
            <person name="Richards S."/>
            <person name="Belles X."/>
            <person name="Korb J."/>
            <person name="Bornberg-Bauer E."/>
        </authorList>
    </citation>
    <scope>NUCLEOTIDE SEQUENCE [LARGE SCALE GENOMIC DNA]</scope>
    <source>
        <tissue evidence="1">Whole body</tissue>
    </source>
</reference>
<dbReference type="AlphaFoldDB" id="A0A2J7QCM2"/>
<evidence type="ECO:0000313" key="1">
    <source>
        <dbReference type="EMBL" id="PNF26341.1"/>
    </source>
</evidence>
<dbReference type="EMBL" id="NEVH01016288">
    <property type="protein sequence ID" value="PNF26341.1"/>
    <property type="molecule type" value="Genomic_DNA"/>
</dbReference>
<name>A0A2J7QCM2_9NEOP</name>
<sequence>MWLALITSWKKAYTTNPMHGYPIHDQELYVASTVPLYHTTQMKGRLITRNDFVQQATVTANPVHQHYGKFILMRPTAWSQCLNHLYLVCMWI</sequence>
<keyword evidence="2" id="KW-1185">Reference proteome</keyword>
<proteinExistence type="predicted"/>
<dbReference type="InParanoid" id="A0A2J7QCM2"/>
<organism evidence="1 2">
    <name type="scientific">Cryptotermes secundus</name>
    <dbReference type="NCBI Taxonomy" id="105785"/>
    <lineage>
        <taxon>Eukaryota</taxon>
        <taxon>Metazoa</taxon>
        <taxon>Ecdysozoa</taxon>
        <taxon>Arthropoda</taxon>
        <taxon>Hexapoda</taxon>
        <taxon>Insecta</taxon>
        <taxon>Pterygota</taxon>
        <taxon>Neoptera</taxon>
        <taxon>Polyneoptera</taxon>
        <taxon>Dictyoptera</taxon>
        <taxon>Blattodea</taxon>
        <taxon>Blattoidea</taxon>
        <taxon>Termitoidae</taxon>
        <taxon>Kalotermitidae</taxon>
        <taxon>Cryptotermitinae</taxon>
        <taxon>Cryptotermes</taxon>
    </lineage>
</organism>
<evidence type="ECO:0000313" key="2">
    <source>
        <dbReference type="Proteomes" id="UP000235965"/>
    </source>
</evidence>
<dbReference type="Proteomes" id="UP000235965">
    <property type="component" value="Unassembled WGS sequence"/>
</dbReference>
<gene>
    <name evidence="1" type="ORF">B7P43_G01763</name>
</gene>